<feature type="region of interest" description="Disordered" evidence="15">
    <location>
        <begin position="1"/>
        <end position="21"/>
    </location>
</feature>
<keyword evidence="4 13" id="KW-0547">Nucleotide-binding</keyword>
<evidence type="ECO:0000259" key="18">
    <source>
        <dbReference type="PROSITE" id="PS51194"/>
    </source>
</evidence>
<evidence type="ECO:0000256" key="5">
    <source>
        <dbReference type="ARBA" id="ARBA00022763"/>
    </source>
</evidence>
<dbReference type="InterPro" id="IPR024759">
    <property type="entry name" value="UvrB_YAD/RRR_dom"/>
</dbReference>
<organism evidence="19 20">
    <name type="scientific">Variovorax ureilyticus</name>
    <dbReference type="NCBI Taxonomy" id="1836198"/>
    <lineage>
        <taxon>Bacteria</taxon>
        <taxon>Pseudomonadati</taxon>
        <taxon>Pseudomonadota</taxon>
        <taxon>Betaproteobacteria</taxon>
        <taxon>Burkholderiales</taxon>
        <taxon>Comamonadaceae</taxon>
        <taxon>Variovorax</taxon>
    </lineage>
</organism>
<evidence type="ECO:0000256" key="15">
    <source>
        <dbReference type="SAM" id="MobiDB-lite"/>
    </source>
</evidence>
<keyword evidence="19" id="KW-0378">Hydrolase</keyword>
<dbReference type="SMART" id="SM00487">
    <property type="entry name" value="DEXDc"/>
    <property type="match status" value="1"/>
</dbReference>
<dbReference type="NCBIfam" id="TIGR00631">
    <property type="entry name" value="uvrb"/>
    <property type="match status" value="1"/>
</dbReference>
<evidence type="ECO:0000313" key="20">
    <source>
        <dbReference type="Proteomes" id="UP001365846"/>
    </source>
</evidence>
<evidence type="ECO:0000256" key="1">
    <source>
        <dbReference type="ARBA" id="ARBA00004496"/>
    </source>
</evidence>
<protein>
    <recommendedName>
        <fullName evidence="12 13">UvrABC system protein B</fullName>
        <shortName evidence="13">Protein UvrB</shortName>
    </recommendedName>
    <alternativeName>
        <fullName evidence="13">Excinuclease ABC subunit B</fullName>
    </alternativeName>
</protein>
<feature type="short sequence motif" description="Beta-hairpin" evidence="13">
    <location>
        <begin position="123"/>
        <end position="146"/>
    </location>
</feature>
<dbReference type="Gene3D" id="4.10.860.10">
    <property type="entry name" value="UVR domain"/>
    <property type="match status" value="1"/>
</dbReference>
<dbReference type="Pfam" id="PF12344">
    <property type="entry name" value="UvrB"/>
    <property type="match status" value="1"/>
</dbReference>
<dbReference type="Pfam" id="PF00271">
    <property type="entry name" value="Helicase_C"/>
    <property type="match status" value="1"/>
</dbReference>
<evidence type="ECO:0000256" key="3">
    <source>
        <dbReference type="ARBA" id="ARBA00022490"/>
    </source>
</evidence>
<dbReference type="EMBL" id="JBBKZU010000020">
    <property type="protein sequence ID" value="MEJ8815434.1"/>
    <property type="molecule type" value="Genomic_DNA"/>
</dbReference>
<dbReference type="NCBIfam" id="NF003673">
    <property type="entry name" value="PRK05298.1"/>
    <property type="match status" value="1"/>
</dbReference>
<dbReference type="SUPFAM" id="SSF46600">
    <property type="entry name" value="C-terminal UvrC-binding domain of UvrB"/>
    <property type="match status" value="1"/>
</dbReference>
<comment type="subcellular location">
    <subcellularLocation>
        <location evidence="1 13 14">Cytoplasm</location>
    </subcellularLocation>
</comment>
<evidence type="ECO:0000256" key="10">
    <source>
        <dbReference type="ARBA" id="ARBA00023236"/>
    </source>
</evidence>
<dbReference type="Pfam" id="PF04851">
    <property type="entry name" value="ResIII"/>
    <property type="match status" value="1"/>
</dbReference>
<evidence type="ECO:0000256" key="6">
    <source>
        <dbReference type="ARBA" id="ARBA00022769"/>
    </source>
</evidence>
<dbReference type="GO" id="GO:0016787">
    <property type="term" value="F:hydrolase activity"/>
    <property type="evidence" value="ECO:0007669"/>
    <property type="project" value="UniProtKB-KW"/>
</dbReference>
<dbReference type="RefSeq" id="WP_340360640.1">
    <property type="nucleotide sequence ID" value="NZ_JBBKZU010000020.1"/>
</dbReference>
<dbReference type="Gene3D" id="3.40.50.300">
    <property type="entry name" value="P-loop containing nucleotide triphosphate hydrolases"/>
    <property type="match status" value="3"/>
</dbReference>
<dbReference type="HAMAP" id="MF_00204">
    <property type="entry name" value="UvrB"/>
    <property type="match status" value="1"/>
</dbReference>
<keyword evidence="3 13" id="KW-0963">Cytoplasm</keyword>
<name>A0ABU8VR98_9BURK</name>
<evidence type="ECO:0000256" key="13">
    <source>
        <dbReference type="HAMAP-Rule" id="MF_00204"/>
    </source>
</evidence>
<evidence type="ECO:0000256" key="11">
    <source>
        <dbReference type="ARBA" id="ARBA00026033"/>
    </source>
</evidence>
<dbReference type="InterPro" id="IPR006935">
    <property type="entry name" value="Helicase/UvrB_N"/>
</dbReference>
<feature type="domain" description="Helicase ATP-binding" evidence="17">
    <location>
        <begin position="57"/>
        <end position="192"/>
    </location>
</feature>
<evidence type="ECO:0000259" key="16">
    <source>
        <dbReference type="PROSITE" id="PS50151"/>
    </source>
</evidence>
<evidence type="ECO:0000259" key="17">
    <source>
        <dbReference type="PROSITE" id="PS51192"/>
    </source>
</evidence>
<feature type="domain" description="UVR" evidence="16">
    <location>
        <begin position="658"/>
        <end position="693"/>
    </location>
</feature>
<dbReference type="InterPro" id="IPR004807">
    <property type="entry name" value="UvrB"/>
</dbReference>
<comment type="domain">
    <text evidence="13">The beta-hairpin motif is involved in DNA binding.</text>
</comment>
<comment type="function">
    <text evidence="13">The UvrABC repair system catalyzes the recognition and processing of DNA lesions. A damage recognition complex composed of 2 UvrA and 2 UvrB subunits scans DNA for abnormalities. Upon binding of the UvrA(2)B(2) complex to a putative damaged site, the DNA wraps around one UvrB monomer. DNA wrap is dependent on ATP binding by UvrB and probably causes local melting of the DNA helix, facilitating insertion of UvrB beta-hairpin between the DNA strands. Then UvrB probes one DNA strand for the presence of a lesion. If a lesion is found the UvrA subunits dissociate and the UvrB-DNA preincision complex is formed. This complex is subsequently bound by UvrC and the second UvrB is released. If no lesion is found, the DNA wraps around the other UvrB subunit that will check the other stand for damage.</text>
</comment>
<feature type="domain" description="Helicase C-terminal" evidence="18">
    <location>
        <begin position="461"/>
        <end position="627"/>
    </location>
</feature>
<proteinExistence type="inferred from homology"/>
<keyword evidence="10 13" id="KW-0742">SOS response</keyword>
<accession>A0ABU8VR98</accession>
<dbReference type="SUPFAM" id="SSF52540">
    <property type="entry name" value="P-loop containing nucleoside triphosphate hydrolases"/>
    <property type="match status" value="2"/>
</dbReference>
<dbReference type="InterPro" id="IPR027417">
    <property type="entry name" value="P-loop_NTPase"/>
</dbReference>
<dbReference type="Gene3D" id="6.10.140.240">
    <property type="match status" value="1"/>
</dbReference>
<gene>
    <name evidence="13 19" type="primary">uvrB</name>
    <name evidence="19" type="ORF">WKW77_30525</name>
</gene>
<dbReference type="InterPro" id="IPR014001">
    <property type="entry name" value="Helicase_ATP-bd"/>
</dbReference>
<keyword evidence="7 13" id="KW-0067">ATP-binding</keyword>
<dbReference type="SMART" id="SM00490">
    <property type="entry name" value="HELICc"/>
    <property type="match status" value="1"/>
</dbReference>
<dbReference type="InterPro" id="IPR001650">
    <property type="entry name" value="Helicase_C-like"/>
</dbReference>
<comment type="subunit">
    <text evidence="11 13 14">Forms a heterotetramer with UvrA during the search for lesions. Interacts with UvrC in an incision complex.</text>
</comment>
<dbReference type="PROSITE" id="PS51194">
    <property type="entry name" value="HELICASE_CTER"/>
    <property type="match status" value="1"/>
</dbReference>
<feature type="binding site" evidence="13">
    <location>
        <begin position="70"/>
        <end position="77"/>
    </location>
    <ligand>
        <name>ATP</name>
        <dbReference type="ChEBI" id="CHEBI:30616"/>
    </ligand>
</feature>
<dbReference type="PROSITE" id="PS51192">
    <property type="entry name" value="HELICASE_ATP_BIND_1"/>
    <property type="match status" value="1"/>
</dbReference>
<evidence type="ECO:0000256" key="14">
    <source>
        <dbReference type="RuleBase" id="RU003587"/>
    </source>
</evidence>
<dbReference type="CDD" id="cd17916">
    <property type="entry name" value="DEXHc_UvrB"/>
    <property type="match status" value="1"/>
</dbReference>
<reference evidence="19 20" key="1">
    <citation type="submission" date="2024-03" db="EMBL/GenBank/DDBJ databases">
        <title>Novel species of the genus Variovorax.</title>
        <authorList>
            <person name="Liu Q."/>
            <person name="Xin Y.-H."/>
        </authorList>
    </citation>
    <scope>NUCLEOTIDE SEQUENCE [LARGE SCALE GENOMIC DNA]</scope>
    <source>
        <strain evidence="19 20">KACC 18899</strain>
    </source>
</reference>
<dbReference type="CDD" id="cd18790">
    <property type="entry name" value="SF2_C_UvrB"/>
    <property type="match status" value="1"/>
</dbReference>
<comment type="similarity">
    <text evidence="2 13 14">Belongs to the UvrB family.</text>
</comment>
<dbReference type="InterPro" id="IPR001943">
    <property type="entry name" value="UVR_dom"/>
</dbReference>
<dbReference type="PANTHER" id="PTHR24029">
    <property type="entry name" value="UVRABC SYSTEM PROTEIN B"/>
    <property type="match status" value="1"/>
</dbReference>
<keyword evidence="5 13" id="KW-0227">DNA damage</keyword>
<comment type="caution">
    <text evidence="19">The sequence shown here is derived from an EMBL/GenBank/DDBJ whole genome shotgun (WGS) entry which is preliminary data.</text>
</comment>
<evidence type="ECO:0000256" key="7">
    <source>
        <dbReference type="ARBA" id="ARBA00022840"/>
    </source>
</evidence>
<dbReference type="PROSITE" id="PS50151">
    <property type="entry name" value="UVR"/>
    <property type="match status" value="1"/>
</dbReference>
<dbReference type="Pfam" id="PF17757">
    <property type="entry name" value="UvrB_inter"/>
    <property type="match status" value="1"/>
</dbReference>
<dbReference type="InterPro" id="IPR041471">
    <property type="entry name" value="UvrB_inter"/>
</dbReference>
<keyword evidence="20" id="KW-1185">Reference proteome</keyword>
<evidence type="ECO:0000256" key="12">
    <source>
        <dbReference type="ARBA" id="ARBA00029504"/>
    </source>
</evidence>
<keyword evidence="6 13" id="KW-0228">DNA excision</keyword>
<evidence type="ECO:0000256" key="9">
    <source>
        <dbReference type="ARBA" id="ARBA00023204"/>
    </source>
</evidence>
<dbReference type="Proteomes" id="UP001365846">
    <property type="component" value="Unassembled WGS sequence"/>
</dbReference>
<keyword evidence="9 13" id="KW-0234">DNA repair</keyword>
<evidence type="ECO:0000256" key="8">
    <source>
        <dbReference type="ARBA" id="ARBA00022881"/>
    </source>
</evidence>
<keyword evidence="8 13" id="KW-0267">Excision nuclease</keyword>
<evidence type="ECO:0000256" key="2">
    <source>
        <dbReference type="ARBA" id="ARBA00008533"/>
    </source>
</evidence>
<dbReference type="PANTHER" id="PTHR24029:SF0">
    <property type="entry name" value="UVRABC SYSTEM PROTEIN B"/>
    <property type="match status" value="1"/>
</dbReference>
<dbReference type="InterPro" id="IPR036876">
    <property type="entry name" value="UVR_dom_sf"/>
</dbReference>
<evidence type="ECO:0000313" key="19">
    <source>
        <dbReference type="EMBL" id="MEJ8815434.1"/>
    </source>
</evidence>
<sequence length="710" mass="80617">MPQASQVIPEPSEPPHAESFGPVEQGEFVRFPGSPFELYQPYPPAGDQPTAIAGLVEGVQDGEVFQTLLGVTGSGKTYTMANVIARLGRPAIVFAPNKTLAAQLYSEFREFFPKNAVEYFVSYYDYYQPEAYVPQRDLFIEKDSSINEHIEQMRLSATKSVLERRDTVIVATVSAIYGIGTPEDYTQMRFIMRQGDKIGQRDVIGRLIRMQYTRNEQDFARGTFRVRGDTIDVFPAEHSELAIRVELFDDEIESLQLFDPLTGRIRQKIPRFTVYPSSHYVTPRDKVLRAVETIKLELDERLKFFLAEGKLVEAQRLEQRTRFDLEMLAEIGHCKGIENYTRHLSGAAPGDPPATLTDYMPKDALMFLDESHQMIGQLSAMYNGDRARKTTLVEYGFRLPSALDNRPLKFEEFEHRMRQCIFVSATPAQYEKDNAGNVVEQLVRPTGLIDPEVEVRPATHQVDDVLQEIRLRVEKSERVLITTLTKRMAEQLTDYLVDNGVKVRYLHSDVDTVERVEILRDLRLGAFDVLVGINLLREGLDIPEVSLVAILDADKEGFLRAERSLIQTIGRAARNLNGKAILYADRITDSMKKAIGETERRRARQIAYNEAHGITPRSIVKQVRDLIDGVYSEKSSKESAKRELERAKVEDMSEKDIAREIKRLEKTMLEHARNLEFEKAARVRDQLALLREQAFGGPGHDSIAPGESAA</sequence>
<dbReference type="Pfam" id="PF02151">
    <property type="entry name" value="UVR"/>
    <property type="match status" value="1"/>
</dbReference>
<evidence type="ECO:0000256" key="4">
    <source>
        <dbReference type="ARBA" id="ARBA00022741"/>
    </source>
</evidence>